<dbReference type="Gene3D" id="3.40.50.720">
    <property type="entry name" value="NAD(P)-binding Rossmann-like Domain"/>
    <property type="match status" value="1"/>
</dbReference>
<feature type="domain" description="Alcohol dehydrogenase-like C-terminal" evidence="6">
    <location>
        <begin position="212"/>
        <end position="287"/>
    </location>
</feature>
<keyword evidence="3 5" id="KW-0862">Zinc</keyword>
<dbReference type="InterPro" id="IPR013149">
    <property type="entry name" value="ADH-like_C"/>
</dbReference>
<dbReference type="SUPFAM" id="SSF51735">
    <property type="entry name" value="NAD(P)-binding Rossmann-fold domains"/>
    <property type="match status" value="1"/>
</dbReference>
<feature type="domain" description="Alcohol dehydrogenase-like N-terminal" evidence="7">
    <location>
        <begin position="74"/>
        <end position="173"/>
    </location>
</feature>
<dbReference type="Gene3D" id="3.90.180.10">
    <property type="entry name" value="Medium-chain alcohol dehydrogenases, catalytic domain"/>
    <property type="match status" value="1"/>
</dbReference>
<keyword evidence="2 5" id="KW-0479">Metal-binding</keyword>
<dbReference type="Pfam" id="PF00107">
    <property type="entry name" value="ADH_zinc_N"/>
    <property type="match status" value="1"/>
</dbReference>
<dbReference type="EMBL" id="BLZA01000024">
    <property type="protein sequence ID" value="GHJ87994.1"/>
    <property type="molecule type" value="Genomic_DNA"/>
</dbReference>
<accession>A0A8H3TXI1</accession>
<evidence type="ECO:0000256" key="2">
    <source>
        <dbReference type="ARBA" id="ARBA00022723"/>
    </source>
</evidence>
<organism evidence="8 9">
    <name type="scientific">Naganishia liquefaciens</name>
    <dbReference type="NCBI Taxonomy" id="104408"/>
    <lineage>
        <taxon>Eukaryota</taxon>
        <taxon>Fungi</taxon>
        <taxon>Dikarya</taxon>
        <taxon>Basidiomycota</taxon>
        <taxon>Agaricomycotina</taxon>
        <taxon>Tremellomycetes</taxon>
        <taxon>Filobasidiales</taxon>
        <taxon>Filobasidiaceae</taxon>
        <taxon>Naganishia</taxon>
    </lineage>
</organism>
<evidence type="ECO:0000313" key="9">
    <source>
        <dbReference type="Proteomes" id="UP000620104"/>
    </source>
</evidence>
<dbReference type="GO" id="GO:0008270">
    <property type="term" value="F:zinc ion binding"/>
    <property type="evidence" value="ECO:0007669"/>
    <property type="project" value="InterPro"/>
</dbReference>
<protein>
    <recommendedName>
        <fullName evidence="10">Alcohol dehydrogenase catalytic domain-containing protein</fullName>
    </recommendedName>
</protein>
<evidence type="ECO:0008006" key="10">
    <source>
        <dbReference type="Google" id="ProtNLM"/>
    </source>
</evidence>
<comment type="similarity">
    <text evidence="5">Belongs to the zinc-containing alcohol dehydrogenase family.</text>
</comment>
<keyword evidence="9" id="KW-1185">Reference proteome</keyword>
<dbReference type="Proteomes" id="UP000620104">
    <property type="component" value="Unassembled WGS sequence"/>
</dbReference>
<dbReference type="GO" id="GO:0016491">
    <property type="term" value="F:oxidoreductase activity"/>
    <property type="evidence" value="ECO:0007669"/>
    <property type="project" value="UniProtKB-KW"/>
</dbReference>
<dbReference type="PANTHER" id="PTHR42813">
    <property type="entry name" value="ZINC-TYPE ALCOHOL DEHYDROGENASE-LIKE"/>
    <property type="match status" value="1"/>
</dbReference>
<dbReference type="Pfam" id="PF08240">
    <property type="entry name" value="ADH_N"/>
    <property type="match status" value="1"/>
</dbReference>
<dbReference type="SUPFAM" id="SSF50129">
    <property type="entry name" value="GroES-like"/>
    <property type="match status" value="1"/>
</dbReference>
<keyword evidence="4" id="KW-0560">Oxidoreductase</keyword>
<evidence type="ECO:0000313" key="8">
    <source>
        <dbReference type="EMBL" id="GHJ87994.1"/>
    </source>
</evidence>
<proteinExistence type="inferred from homology"/>
<evidence type="ECO:0000256" key="5">
    <source>
        <dbReference type="RuleBase" id="RU361277"/>
    </source>
</evidence>
<dbReference type="PANTHER" id="PTHR42813:SF1">
    <property type="entry name" value="DEHYDROGENASE, PUTATIVE (AFU_ORTHOLOGUE AFUA_5G03930)-RELATED"/>
    <property type="match status" value="1"/>
</dbReference>
<evidence type="ECO:0000259" key="6">
    <source>
        <dbReference type="Pfam" id="PF00107"/>
    </source>
</evidence>
<dbReference type="InterPro" id="IPR036291">
    <property type="entry name" value="NAD(P)-bd_dom_sf"/>
</dbReference>
<evidence type="ECO:0000256" key="1">
    <source>
        <dbReference type="ARBA" id="ARBA00001947"/>
    </source>
</evidence>
<comment type="cofactor">
    <cofactor evidence="1 5">
        <name>Zn(2+)</name>
        <dbReference type="ChEBI" id="CHEBI:29105"/>
    </cofactor>
</comment>
<dbReference type="OrthoDB" id="256333at2759"/>
<evidence type="ECO:0000256" key="3">
    <source>
        <dbReference type="ARBA" id="ARBA00022833"/>
    </source>
</evidence>
<dbReference type="InterPro" id="IPR011032">
    <property type="entry name" value="GroES-like_sf"/>
</dbReference>
<name>A0A8H3TXI1_9TREE</name>
<evidence type="ECO:0000256" key="4">
    <source>
        <dbReference type="ARBA" id="ARBA00023002"/>
    </source>
</evidence>
<evidence type="ECO:0000259" key="7">
    <source>
        <dbReference type="Pfam" id="PF08240"/>
    </source>
</evidence>
<reference evidence="8" key="1">
    <citation type="submission" date="2020-07" db="EMBL/GenBank/DDBJ databases">
        <title>Draft Genome Sequence of a Deep-Sea Yeast, Naganishia (Cryptococcus) liquefaciens strain N6.</title>
        <authorList>
            <person name="Han Y.W."/>
            <person name="Kajitani R."/>
            <person name="Morimoto H."/>
            <person name="Parhat M."/>
            <person name="Tsubouchi H."/>
            <person name="Bakenova O."/>
            <person name="Ogata M."/>
            <person name="Argunhan B."/>
            <person name="Aoki R."/>
            <person name="Kajiwara S."/>
            <person name="Itoh T."/>
            <person name="Iwasaki H."/>
        </authorList>
    </citation>
    <scope>NUCLEOTIDE SEQUENCE</scope>
    <source>
        <strain evidence="8">N6</strain>
    </source>
</reference>
<comment type="caution">
    <text evidence="8">The sequence shown here is derived from an EMBL/GenBank/DDBJ whole genome shotgun (WGS) entry which is preliminary data.</text>
</comment>
<dbReference type="AlphaFoldDB" id="A0A8H3TXI1"/>
<dbReference type="PROSITE" id="PS00059">
    <property type="entry name" value="ADH_ZINC"/>
    <property type="match status" value="1"/>
</dbReference>
<sequence>MQTFSNDYEPIADTTSETQPMVVFDNEQEAPDTHSTKCKAISGSTMYDARVVLRDIPDLLNDGDVVLRVTSTTASMKSGSVVGHECMGIIDKAGSAVKALKEGDRVVVSSHLSCDHCRFCKRKVASMCDRATTGTGQQMPGHKASGIFSRPFSGHAEYIRVPLADANCLKIPDEVPDEKALFLSELLPAAYHCVKDTGVKEGDIVGIWGLGPVGQCALRWAALAGAKRIYAIDKVDSRLQLARKGAKPGIVQTIHFEQLDELDDVVEYLVAKCPEGLDVAIDCTSHDPKSLLSNASKALKLETDSSNVINECIKSVRKMGRIGVVSNATGSMNQLNIGTILEKGIRLTGNGTCPVQLYWEEILKKIVTNEFDPSFLISQRVRLEDFPDLYPVWARNPGEKIFGMTRFSPAPLAGTPELTSAQELQHLPGGRRRSSFLGTMFEQPRQPSRRRSSVLSSVLTEGRMLIDRAMGTGA</sequence>
<gene>
    <name evidence="8" type="ORF">NliqN6_4396</name>
</gene>
<dbReference type="InterPro" id="IPR013154">
    <property type="entry name" value="ADH-like_N"/>
</dbReference>
<dbReference type="InterPro" id="IPR002328">
    <property type="entry name" value="ADH_Zn_CS"/>
</dbReference>